<gene>
    <name evidence="1" type="ORF">AVEN_67760_1</name>
</gene>
<dbReference type="EMBL" id="BGPR01038903">
    <property type="protein sequence ID" value="GBO14800.1"/>
    <property type="molecule type" value="Genomic_DNA"/>
</dbReference>
<evidence type="ECO:0000313" key="1">
    <source>
        <dbReference type="EMBL" id="GBO14800.1"/>
    </source>
</evidence>
<dbReference type="Proteomes" id="UP000499080">
    <property type="component" value="Unassembled WGS sequence"/>
</dbReference>
<protein>
    <recommendedName>
        <fullName evidence="3">F-box domain-containing protein</fullName>
    </recommendedName>
</protein>
<organism evidence="1 2">
    <name type="scientific">Araneus ventricosus</name>
    <name type="common">Orbweaver spider</name>
    <name type="synonym">Epeira ventricosa</name>
    <dbReference type="NCBI Taxonomy" id="182803"/>
    <lineage>
        <taxon>Eukaryota</taxon>
        <taxon>Metazoa</taxon>
        <taxon>Ecdysozoa</taxon>
        <taxon>Arthropoda</taxon>
        <taxon>Chelicerata</taxon>
        <taxon>Arachnida</taxon>
        <taxon>Araneae</taxon>
        <taxon>Araneomorphae</taxon>
        <taxon>Entelegynae</taxon>
        <taxon>Araneoidea</taxon>
        <taxon>Araneidae</taxon>
        <taxon>Araneus</taxon>
    </lineage>
</organism>
<name>A0A4Y2UTB9_ARAVE</name>
<proteinExistence type="predicted"/>
<comment type="caution">
    <text evidence="1">The sequence shown here is derived from an EMBL/GenBank/DDBJ whole genome shotgun (WGS) entry which is preliminary data.</text>
</comment>
<accession>A0A4Y2UTB9</accession>
<sequence length="97" mass="11297">MGMESNVLFDRLLACKTNDHLVALQLWWTWSIPDLFSTLIPFLQACKNLKCFELSIVPPTNGLDRLLESWLVNRPESLEKVIIDISYMREEDCHPSF</sequence>
<keyword evidence="2" id="KW-1185">Reference proteome</keyword>
<dbReference type="AlphaFoldDB" id="A0A4Y2UTB9"/>
<reference evidence="1 2" key="1">
    <citation type="journal article" date="2019" name="Sci. Rep.">
        <title>Orb-weaving spider Araneus ventricosus genome elucidates the spidroin gene catalogue.</title>
        <authorList>
            <person name="Kono N."/>
            <person name="Nakamura H."/>
            <person name="Ohtoshi R."/>
            <person name="Moran D.A.P."/>
            <person name="Shinohara A."/>
            <person name="Yoshida Y."/>
            <person name="Fujiwara M."/>
            <person name="Mori M."/>
            <person name="Tomita M."/>
            <person name="Arakawa K."/>
        </authorList>
    </citation>
    <scope>NUCLEOTIDE SEQUENCE [LARGE SCALE GENOMIC DNA]</scope>
</reference>
<evidence type="ECO:0000313" key="2">
    <source>
        <dbReference type="Proteomes" id="UP000499080"/>
    </source>
</evidence>
<evidence type="ECO:0008006" key="3">
    <source>
        <dbReference type="Google" id="ProtNLM"/>
    </source>
</evidence>